<proteinExistence type="inferred from homology"/>
<dbReference type="AlphaFoldDB" id="A0A099G2B5"/>
<dbReference type="InterPro" id="IPR013785">
    <property type="entry name" value="Aldolase_TIM"/>
</dbReference>
<dbReference type="PANTHER" id="PTHR30246">
    <property type="entry name" value="2-KETO-3-DEOXY-6-PHOSPHOGLUCONATE ALDOLASE"/>
    <property type="match status" value="1"/>
</dbReference>
<evidence type="ECO:0000256" key="4">
    <source>
        <dbReference type="ARBA" id="ARBA00023239"/>
    </source>
</evidence>
<reference evidence="6 7" key="2">
    <citation type="submission" date="2014-10" db="EMBL/GenBank/DDBJ databases">
        <title>Paracoccus sanguinis sp. nov., isolated from clinical specimens of New York State patients.</title>
        <authorList>
            <person name="Mingle L.A."/>
            <person name="Cole J.A."/>
            <person name="Lapierre P."/>
            <person name="Musser K.A."/>
        </authorList>
    </citation>
    <scope>NUCLEOTIDE SEQUENCE [LARGE SCALE GENOMIC DNA]</scope>
    <source>
        <strain evidence="6 7">5503</strain>
    </source>
</reference>
<evidence type="ECO:0000256" key="5">
    <source>
        <dbReference type="ARBA" id="ARBA00023277"/>
    </source>
</evidence>
<dbReference type="EMBL" id="JRKQ01000215">
    <property type="protein sequence ID" value="KGJ16562.1"/>
    <property type="molecule type" value="Genomic_DNA"/>
</dbReference>
<dbReference type="SUPFAM" id="SSF51569">
    <property type="entry name" value="Aldolase"/>
    <property type="match status" value="1"/>
</dbReference>
<evidence type="ECO:0000256" key="1">
    <source>
        <dbReference type="ARBA" id="ARBA00004761"/>
    </source>
</evidence>
<gene>
    <name evidence="6" type="ORF">IX56_17870</name>
</gene>
<dbReference type="RefSeq" id="WP_036712960.1">
    <property type="nucleotide sequence ID" value="NZ_JRKQ01000215.1"/>
</dbReference>
<sequence length="200" mass="19927">MTRPLIAILRGITPAEAEAHAAALIAAGITTLEVPLNSPDPWDSIARLLARFGAQARIGAGTVLTPAQVQRLAGMGAHLVVSPNADPAVIAATRAAGMESWPGVMTPTECFAAHAAGATGLKLFPASLIGAAGLSALRAVLPPELPVYAVGGAGPANFAAWRRAGAAGFGIGTALYRPGQPVEATARAGAEIAAAWDASG</sequence>
<dbReference type="PANTHER" id="PTHR30246:SF1">
    <property type="entry name" value="2-DEHYDRO-3-DEOXY-6-PHOSPHOGALACTONATE ALDOLASE-RELATED"/>
    <property type="match status" value="1"/>
</dbReference>
<dbReference type="InterPro" id="IPR031338">
    <property type="entry name" value="KDPG/KHG_AS_2"/>
</dbReference>
<dbReference type="EC" id="4.1.2.21" evidence="6"/>
<dbReference type="Proteomes" id="UP000029858">
    <property type="component" value="Unassembled WGS sequence"/>
</dbReference>
<comment type="subunit">
    <text evidence="3">Homotrimer.</text>
</comment>
<reference evidence="6 7" key="1">
    <citation type="submission" date="2014-09" db="EMBL/GenBank/DDBJ databases">
        <authorList>
            <person name="McGinnis J.M."/>
            <person name="Wolfgang W.J."/>
        </authorList>
    </citation>
    <scope>NUCLEOTIDE SEQUENCE [LARGE SCALE GENOMIC DNA]</scope>
    <source>
        <strain evidence="6 7">5503</strain>
    </source>
</reference>
<organism evidence="6 7">
    <name type="scientific">Paracoccus sanguinis</name>
    <dbReference type="NCBI Taxonomy" id="1545044"/>
    <lineage>
        <taxon>Bacteria</taxon>
        <taxon>Pseudomonadati</taxon>
        <taxon>Pseudomonadota</taxon>
        <taxon>Alphaproteobacteria</taxon>
        <taxon>Rhodobacterales</taxon>
        <taxon>Paracoccaceae</taxon>
        <taxon>Paracoccus</taxon>
    </lineage>
</organism>
<comment type="similarity">
    <text evidence="2">Belongs to the KHG/KDPG aldolase family.</text>
</comment>
<keyword evidence="5" id="KW-0119">Carbohydrate metabolism</keyword>
<dbReference type="GO" id="GO:0008674">
    <property type="term" value="F:2-dehydro-3-deoxy-6-phosphogalactonate aldolase activity"/>
    <property type="evidence" value="ECO:0007669"/>
    <property type="project" value="UniProtKB-EC"/>
</dbReference>
<dbReference type="NCBIfam" id="NF006600">
    <property type="entry name" value="PRK09140.1"/>
    <property type="match status" value="1"/>
</dbReference>
<accession>A0A099G2B5</accession>
<evidence type="ECO:0000256" key="3">
    <source>
        <dbReference type="ARBA" id="ARBA00011233"/>
    </source>
</evidence>
<evidence type="ECO:0000256" key="2">
    <source>
        <dbReference type="ARBA" id="ARBA00006906"/>
    </source>
</evidence>
<dbReference type="Gene3D" id="3.20.20.70">
    <property type="entry name" value="Aldolase class I"/>
    <property type="match status" value="1"/>
</dbReference>
<dbReference type="CDD" id="cd00452">
    <property type="entry name" value="KDPG_aldolase"/>
    <property type="match status" value="1"/>
</dbReference>
<dbReference type="InterPro" id="IPR000887">
    <property type="entry name" value="Aldlse_KDPG_KHG"/>
</dbReference>
<evidence type="ECO:0000313" key="7">
    <source>
        <dbReference type="Proteomes" id="UP000029858"/>
    </source>
</evidence>
<name>A0A099G2B5_9RHOB</name>
<comment type="pathway">
    <text evidence="1">Carbohydrate acid metabolism.</text>
</comment>
<comment type="caution">
    <text evidence="6">The sequence shown here is derived from an EMBL/GenBank/DDBJ whole genome shotgun (WGS) entry which is preliminary data.</text>
</comment>
<protein>
    <submittedName>
        <fullName evidence="6">2-dehydro-3-deoxy-6-phosphogalactonate aldolase</fullName>
        <ecNumber evidence="6">4.1.2.21</ecNumber>
    </submittedName>
</protein>
<dbReference type="PROSITE" id="PS00160">
    <property type="entry name" value="ALDOLASE_KDPG_KHG_2"/>
    <property type="match status" value="1"/>
</dbReference>
<keyword evidence="4 6" id="KW-0456">Lyase</keyword>
<dbReference type="Pfam" id="PF01081">
    <property type="entry name" value="Aldolase"/>
    <property type="match status" value="1"/>
</dbReference>
<evidence type="ECO:0000313" key="6">
    <source>
        <dbReference type="EMBL" id="KGJ16562.1"/>
    </source>
</evidence>